<sequence>MTQSNASSCAGNITGTDASVTFGPQLELRPRAQHPSAVCAAVWQVLSLCAYCSLACDDRVLHGVWGGAHSRQRRSIASPTVCTERYRCKRVAEIPTVLFCRLILMQFFVHYLSHRAASGVGFKGLKLCSD</sequence>
<proteinExistence type="predicted"/>
<reference evidence="2" key="1">
    <citation type="submission" date="2017-02" db="UniProtKB">
        <authorList>
            <consortium name="WormBaseParasite"/>
        </authorList>
    </citation>
    <scope>IDENTIFICATION</scope>
</reference>
<evidence type="ECO:0000313" key="1">
    <source>
        <dbReference type="Proteomes" id="UP000036681"/>
    </source>
</evidence>
<accession>A0A0M3HZ69</accession>
<evidence type="ECO:0000313" key="2">
    <source>
        <dbReference type="WBParaSite" id="ALUE_0000894201-mRNA-1"/>
    </source>
</evidence>
<organism evidence="1 2">
    <name type="scientific">Ascaris lumbricoides</name>
    <name type="common">Giant roundworm</name>
    <dbReference type="NCBI Taxonomy" id="6252"/>
    <lineage>
        <taxon>Eukaryota</taxon>
        <taxon>Metazoa</taxon>
        <taxon>Ecdysozoa</taxon>
        <taxon>Nematoda</taxon>
        <taxon>Chromadorea</taxon>
        <taxon>Rhabditida</taxon>
        <taxon>Spirurina</taxon>
        <taxon>Ascaridomorpha</taxon>
        <taxon>Ascaridoidea</taxon>
        <taxon>Ascarididae</taxon>
        <taxon>Ascaris</taxon>
    </lineage>
</organism>
<dbReference type="WBParaSite" id="ALUE_0000894201-mRNA-1">
    <property type="protein sequence ID" value="ALUE_0000894201-mRNA-1"/>
    <property type="gene ID" value="ALUE_0000894201"/>
</dbReference>
<keyword evidence="1" id="KW-1185">Reference proteome</keyword>
<dbReference type="AlphaFoldDB" id="A0A0M3HZ69"/>
<dbReference type="Proteomes" id="UP000036681">
    <property type="component" value="Unplaced"/>
</dbReference>
<protein>
    <submittedName>
        <fullName evidence="2">Uncharacterized protein</fullName>
    </submittedName>
</protein>
<name>A0A0M3HZ69_ASCLU</name>